<keyword evidence="8" id="KW-0804">Transcription</keyword>
<dbReference type="InterPro" id="IPR001827">
    <property type="entry name" value="Homeobox_Antennapedia_CS"/>
</dbReference>
<dbReference type="PROSITE" id="PS00027">
    <property type="entry name" value="HOMEOBOX_1"/>
    <property type="match status" value="1"/>
</dbReference>
<evidence type="ECO:0000256" key="7">
    <source>
        <dbReference type="ARBA" id="ARBA00023155"/>
    </source>
</evidence>
<keyword evidence="16" id="KW-1185">Reference proteome</keyword>
<reference evidence="15" key="1">
    <citation type="submission" date="2025-08" db="UniProtKB">
        <authorList>
            <consortium name="Ensembl"/>
        </authorList>
    </citation>
    <scope>IDENTIFICATION</scope>
</reference>
<evidence type="ECO:0000259" key="14">
    <source>
        <dbReference type="PROSITE" id="PS50071"/>
    </source>
</evidence>
<dbReference type="GO" id="GO:0000978">
    <property type="term" value="F:RNA polymerase II cis-regulatory region sequence-specific DNA binding"/>
    <property type="evidence" value="ECO:0007669"/>
    <property type="project" value="TreeGrafter"/>
</dbReference>
<dbReference type="PROSITE" id="PS00032">
    <property type="entry name" value="ANTENNAPEDIA"/>
    <property type="match status" value="1"/>
</dbReference>
<evidence type="ECO:0000256" key="9">
    <source>
        <dbReference type="ARBA" id="ARBA00023242"/>
    </source>
</evidence>
<evidence type="ECO:0000313" key="15">
    <source>
        <dbReference type="Ensembl" id="ENSSANP00000038588.1"/>
    </source>
</evidence>
<feature type="region of interest" description="Disordered" evidence="13">
    <location>
        <begin position="100"/>
        <end position="125"/>
    </location>
</feature>
<evidence type="ECO:0000256" key="6">
    <source>
        <dbReference type="ARBA" id="ARBA00023125"/>
    </source>
</evidence>
<dbReference type="PANTHER" id="PTHR45659:SF10">
    <property type="entry name" value="HOMEOBOX PROTEIN HOX-A5"/>
    <property type="match status" value="1"/>
</dbReference>
<dbReference type="GeneID" id="107664111"/>
<evidence type="ECO:0000256" key="13">
    <source>
        <dbReference type="SAM" id="MobiDB-lite"/>
    </source>
</evidence>
<evidence type="ECO:0000256" key="10">
    <source>
        <dbReference type="PROSITE-ProRule" id="PRU00108"/>
    </source>
</evidence>
<dbReference type="GO" id="GO:0001708">
    <property type="term" value="P:cell fate specification"/>
    <property type="evidence" value="ECO:0007669"/>
    <property type="project" value="UniProtKB-ARBA"/>
</dbReference>
<dbReference type="InterPro" id="IPR009057">
    <property type="entry name" value="Homeodomain-like_sf"/>
</dbReference>
<keyword evidence="5" id="KW-0805">Transcription regulation</keyword>
<evidence type="ECO:0000256" key="8">
    <source>
        <dbReference type="ARBA" id="ARBA00023163"/>
    </source>
</evidence>
<dbReference type="InterPro" id="IPR050296">
    <property type="entry name" value="Antp_homeobox"/>
</dbReference>
<dbReference type="PRINTS" id="PR00024">
    <property type="entry name" value="HOMEOBOX"/>
</dbReference>
<dbReference type="Gene3D" id="1.10.10.60">
    <property type="entry name" value="Homeodomain-like"/>
    <property type="match status" value="1"/>
</dbReference>
<dbReference type="InterPro" id="IPR001356">
    <property type="entry name" value="HD"/>
</dbReference>
<accession>A0A671MYF1</accession>
<protein>
    <submittedName>
        <fullName evidence="15">Homeobox protein Hox-C5a-like</fullName>
    </submittedName>
</protein>
<comment type="similarity">
    <text evidence="3 12">Belongs to the Antp homeobox family.</text>
</comment>
<dbReference type="SMART" id="SM00389">
    <property type="entry name" value="HOX"/>
    <property type="match status" value="1"/>
</dbReference>
<dbReference type="PANTHER" id="PTHR45659">
    <property type="entry name" value="HOMEOBOX PROTEIN HOX"/>
    <property type="match status" value="1"/>
</dbReference>
<dbReference type="GO" id="GO:0005634">
    <property type="term" value="C:nucleus"/>
    <property type="evidence" value="ECO:0007669"/>
    <property type="project" value="UniProtKB-SubCell"/>
</dbReference>
<evidence type="ECO:0000313" key="16">
    <source>
        <dbReference type="Proteomes" id="UP000472260"/>
    </source>
</evidence>
<dbReference type="FunFam" id="1.10.10.60:FF:000055">
    <property type="entry name" value="Homeobox protein Hox-A5"/>
    <property type="match status" value="1"/>
</dbReference>
<gene>
    <name evidence="15" type="primary">LOC107664111</name>
</gene>
<organism evidence="15 16">
    <name type="scientific">Sinocyclocheilus anshuiensis</name>
    <dbReference type="NCBI Taxonomy" id="1608454"/>
    <lineage>
        <taxon>Eukaryota</taxon>
        <taxon>Metazoa</taxon>
        <taxon>Chordata</taxon>
        <taxon>Craniata</taxon>
        <taxon>Vertebrata</taxon>
        <taxon>Euteleostomi</taxon>
        <taxon>Actinopterygii</taxon>
        <taxon>Neopterygii</taxon>
        <taxon>Teleostei</taxon>
        <taxon>Ostariophysi</taxon>
        <taxon>Cypriniformes</taxon>
        <taxon>Cyprinidae</taxon>
        <taxon>Cyprininae</taxon>
        <taxon>Sinocyclocheilus</taxon>
    </lineage>
</organism>
<dbReference type="RefSeq" id="XP_016310055.1">
    <property type="nucleotide sequence ID" value="XM_016454569.1"/>
</dbReference>
<dbReference type="GO" id="GO:0009952">
    <property type="term" value="P:anterior/posterior pattern specification"/>
    <property type="evidence" value="ECO:0007669"/>
    <property type="project" value="TreeGrafter"/>
</dbReference>
<feature type="compositionally biased region" description="Basic and acidic residues" evidence="13">
    <location>
        <begin position="113"/>
        <end position="125"/>
    </location>
</feature>
<evidence type="ECO:0000256" key="11">
    <source>
        <dbReference type="RuleBase" id="RU000682"/>
    </source>
</evidence>
<evidence type="ECO:0000256" key="3">
    <source>
        <dbReference type="ARBA" id="ARBA00009107"/>
    </source>
</evidence>
<dbReference type="CDD" id="cd00086">
    <property type="entry name" value="homeodomain"/>
    <property type="match status" value="1"/>
</dbReference>
<comment type="subcellular location">
    <subcellularLocation>
        <location evidence="2 10 11">Nucleus</location>
    </subcellularLocation>
</comment>
<sequence>MSSYVGKSFSKQTQDASSCRMHTFGNYGAHSEFHESNYAYEGLDLGGSFSSQIPSNSLKREAINTIDRARSSAAVQRTQSCSALGSRSFVSTHGYNPLSHGLLSQKAEGNMEVMEKPSGKSRTDDIKMETTSAIKQQTNSTQRQNQSQPQIYPWMTKLHMSHESDGKRSRTSYTRYQTLELEKEFHFNRYLTRRRRIEIANNLCLNERQLKIWFQNRRMKWKKDSKLKVKGGLQ</sequence>
<evidence type="ECO:0000256" key="1">
    <source>
        <dbReference type="ARBA" id="ARBA00003263"/>
    </source>
</evidence>
<feature type="domain" description="Homeobox" evidence="14">
    <location>
        <begin position="164"/>
        <end position="224"/>
    </location>
</feature>
<dbReference type="InterPro" id="IPR017995">
    <property type="entry name" value="Homeobox_antennapedia"/>
</dbReference>
<evidence type="ECO:0000256" key="12">
    <source>
        <dbReference type="RuleBase" id="RU004442"/>
    </source>
</evidence>
<proteinExistence type="inferred from homology"/>
<dbReference type="GO" id="GO:0000981">
    <property type="term" value="F:DNA-binding transcription factor activity, RNA polymerase II-specific"/>
    <property type="evidence" value="ECO:0007669"/>
    <property type="project" value="InterPro"/>
</dbReference>
<dbReference type="InterPro" id="IPR020479">
    <property type="entry name" value="HD_metazoa"/>
</dbReference>
<keyword evidence="4" id="KW-0217">Developmental protein</keyword>
<dbReference type="KEGG" id="sanh:107664111"/>
<dbReference type="PRINTS" id="PR00025">
    <property type="entry name" value="ANTENNAPEDIA"/>
</dbReference>
<keyword evidence="7 10" id="KW-0371">Homeobox</keyword>
<dbReference type="PROSITE" id="PS50071">
    <property type="entry name" value="HOMEOBOX_2"/>
    <property type="match status" value="1"/>
</dbReference>
<evidence type="ECO:0000256" key="2">
    <source>
        <dbReference type="ARBA" id="ARBA00004123"/>
    </source>
</evidence>
<dbReference type="InterPro" id="IPR017970">
    <property type="entry name" value="Homeobox_CS"/>
</dbReference>
<comment type="function">
    <text evidence="1">Sequence-specific transcription factor which is part of a developmental regulatory system that provides cells with specific positional identities on the anterior-posterior axis.</text>
</comment>
<reference evidence="15" key="2">
    <citation type="submission" date="2025-09" db="UniProtKB">
        <authorList>
            <consortium name="Ensembl"/>
        </authorList>
    </citation>
    <scope>IDENTIFICATION</scope>
</reference>
<keyword evidence="6 10" id="KW-0238">DNA-binding</keyword>
<dbReference type="AlphaFoldDB" id="A0A671MYF1"/>
<dbReference type="Pfam" id="PF00046">
    <property type="entry name" value="Homeodomain"/>
    <property type="match status" value="1"/>
</dbReference>
<keyword evidence="9 10" id="KW-0539">Nucleus</keyword>
<evidence type="ECO:0000256" key="5">
    <source>
        <dbReference type="ARBA" id="ARBA00023015"/>
    </source>
</evidence>
<dbReference type="SUPFAM" id="SSF46689">
    <property type="entry name" value="Homeodomain-like"/>
    <property type="match status" value="1"/>
</dbReference>
<dbReference type="OrthoDB" id="6159439at2759"/>
<evidence type="ECO:0000256" key="4">
    <source>
        <dbReference type="ARBA" id="ARBA00022473"/>
    </source>
</evidence>
<name>A0A671MYF1_9TELE</name>
<dbReference type="Ensembl" id="ENSSANT00000041063.1">
    <property type="protein sequence ID" value="ENSSANP00000038588.1"/>
    <property type="gene ID" value="ENSSANG00000019660.1"/>
</dbReference>
<dbReference type="Proteomes" id="UP000472260">
    <property type="component" value="Unassembled WGS sequence"/>
</dbReference>
<feature type="DNA-binding region" description="Homeobox" evidence="10">
    <location>
        <begin position="166"/>
        <end position="225"/>
    </location>
</feature>